<dbReference type="AlphaFoldDB" id="A0A6F8YX73"/>
<dbReference type="KEGG" id="psuu:Psuf_077640"/>
<evidence type="ECO:0000313" key="4">
    <source>
        <dbReference type="EMBL" id="BCB90451.1"/>
    </source>
</evidence>
<feature type="transmembrane region" description="Helical" evidence="3">
    <location>
        <begin position="159"/>
        <end position="179"/>
    </location>
</feature>
<feature type="compositionally biased region" description="Basic and acidic residues" evidence="2">
    <location>
        <begin position="96"/>
        <end position="107"/>
    </location>
</feature>
<keyword evidence="3" id="KW-0472">Membrane</keyword>
<dbReference type="EMBL" id="AP022871">
    <property type="protein sequence ID" value="BCB90451.1"/>
    <property type="molecule type" value="Genomic_DNA"/>
</dbReference>
<sequence length="216" mass="23092">MTYHEAIAELAGAYASVDSQRTEADEWYQRQVAAAARAVEEATAAVEAAQRAVDEAAELVERIDAEAEEVWRTTVRRLGPPAARYSGPPLPGHLQAGEDHDPRHDIGSASELLDRTWRPGRMPQRTLPTLVVLSALGAALAFTLREAALWAGRSYGGDLAVGLPVLALVVTLVAPFVGLWPARVVADRRHVALDTTTIAVVLATGLATTVTLYLLA</sequence>
<reference evidence="4 5" key="2">
    <citation type="submission" date="2020-03" db="EMBL/GenBank/DDBJ databases">
        <authorList>
            <person name="Ichikawa N."/>
            <person name="Kimura A."/>
            <person name="Kitahashi Y."/>
            <person name="Uohara A."/>
        </authorList>
    </citation>
    <scope>NUCLEOTIDE SEQUENCE [LARGE SCALE GENOMIC DNA]</scope>
    <source>
        <strain evidence="4 5">NBRC 105367</strain>
    </source>
</reference>
<keyword evidence="1" id="KW-0175">Coiled coil</keyword>
<keyword evidence="3" id="KW-0812">Transmembrane</keyword>
<evidence type="ECO:0000256" key="3">
    <source>
        <dbReference type="SAM" id="Phobius"/>
    </source>
</evidence>
<keyword evidence="3" id="KW-1133">Transmembrane helix</keyword>
<evidence type="ECO:0000313" key="5">
    <source>
        <dbReference type="Proteomes" id="UP000503011"/>
    </source>
</evidence>
<dbReference type="RefSeq" id="WP_173162780.1">
    <property type="nucleotide sequence ID" value="NZ_AP022871.1"/>
</dbReference>
<feature type="transmembrane region" description="Helical" evidence="3">
    <location>
        <begin position="191"/>
        <end position="215"/>
    </location>
</feature>
<proteinExistence type="predicted"/>
<accession>A0A6F8YX73</accession>
<dbReference type="Proteomes" id="UP000503011">
    <property type="component" value="Chromosome"/>
</dbReference>
<evidence type="ECO:0000256" key="1">
    <source>
        <dbReference type="SAM" id="Coils"/>
    </source>
</evidence>
<keyword evidence="5" id="KW-1185">Reference proteome</keyword>
<name>A0A6F8YX73_9ACTN</name>
<feature type="region of interest" description="Disordered" evidence="2">
    <location>
        <begin position="82"/>
        <end position="107"/>
    </location>
</feature>
<reference evidence="4 5" key="1">
    <citation type="submission" date="2020-03" db="EMBL/GenBank/DDBJ databases">
        <title>Whole genome shotgun sequence of Phytohabitans suffuscus NBRC 105367.</title>
        <authorList>
            <person name="Komaki H."/>
            <person name="Tamura T."/>
        </authorList>
    </citation>
    <scope>NUCLEOTIDE SEQUENCE [LARGE SCALE GENOMIC DNA]</scope>
    <source>
        <strain evidence="4 5">NBRC 105367</strain>
    </source>
</reference>
<gene>
    <name evidence="4" type="ORF">Psuf_077640</name>
</gene>
<feature type="coiled-coil region" evidence="1">
    <location>
        <begin position="32"/>
        <end position="69"/>
    </location>
</feature>
<feature type="transmembrane region" description="Helical" evidence="3">
    <location>
        <begin position="127"/>
        <end position="144"/>
    </location>
</feature>
<protein>
    <submittedName>
        <fullName evidence="4">Uncharacterized protein</fullName>
    </submittedName>
</protein>
<organism evidence="4 5">
    <name type="scientific">Phytohabitans suffuscus</name>
    <dbReference type="NCBI Taxonomy" id="624315"/>
    <lineage>
        <taxon>Bacteria</taxon>
        <taxon>Bacillati</taxon>
        <taxon>Actinomycetota</taxon>
        <taxon>Actinomycetes</taxon>
        <taxon>Micromonosporales</taxon>
        <taxon>Micromonosporaceae</taxon>
    </lineage>
</organism>
<evidence type="ECO:0000256" key="2">
    <source>
        <dbReference type="SAM" id="MobiDB-lite"/>
    </source>
</evidence>